<reference evidence="2 3" key="1">
    <citation type="submission" date="2024-02" db="EMBL/GenBank/DDBJ databases">
        <authorList>
            <person name="Chen Y."/>
            <person name="Shah S."/>
            <person name="Dougan E. K."/>
            <person name="Thang M."/>
            <person name="Chan C."/>
        </authorList>
    </citation>
    <scope>NUCLEOTIDE SEQUENCE [LARGE SCALE GENOMIC DNA]</scope>
</reference>
<protein>
    <submittedName>
        <fullName evidence="2">Uncharacterized protein</fullName>
    </submittedName>
</protein>
<feature type="region of interest" description="Disordered" evidence="1">
    <location>
        <begin position="199"/>
        <end position="294"/>
    </location>
</feature>
<evidence type="ECO:0000313" key="2">
    <source>
        <dbReference type="EMBL" id="CAK9113240.1"/>
    </source>
</evidence>
<dbReference type="Proteomes" id="UP001642484">
    <property type="component" value="Unassembled WGS sequence"/>
</dbReference>
<proteinExistence type="predicted"/>
<feature type="compositionally biased region" description="Polar residues" evidence="1">
    <location>
        <begin position="1"/>
        <end position="15"/>
    </location>
</feature>
<name>A0ABP0SLT0_9DINO</name>
<dbReference type="EMBL" id="CAXAMN010027817">
    <property type="protein sequence ID" value="CAK9113240.1"/>
    <property type="molecule type" value="Genomic_DNA"/>
</dbReference>
<feature type="region of interest" description="Disordered" evidence="1">
    <location>
        <begin position="1"/>
        <end position="50"/>
    </location>
</feature>
<gene>
    <name evidence="2" type="ORF">CCMP2556_LOCUS52434</name>
</gene>
<evidence type="ECO:0000256" key="1">
    <source>
        <dbReference type="SAM" id="MobiDB-lite"/>
    </source>
</evidence>
<keyword evidence="3" id="KW-1185">Reference proteome</keyword>
<feature type="region of interest" description="Disordered" evidence="1">
    <location>
        <begin position="105"/>
        <end position="143"/>
    </location>
</feature>
<comment type="caution">
    <text evidence="2">The sequence shown here is derived from an EMBL/GenBank/DDBJ whole genome shotgun (WGS) entry which is preliminary data.</text>
</comment>
<accession>A0ABP0SLT0</accession>
<feature type="compositionally biased region" description="Basic and acidic residues" evidence="1">
    <location>
        <begin position="121"/>
        <end position="135"/>
    </location>
</feature>
<organism evidence="2 3">
    <name type="scientific">Durusdinium trenchii</name>
    <dbReference type="NCBI Taxonomy" id="1381693"/>
    <lineage>
        <taxon>Eukaryota</taxon>
        <taxon>Sar</taxon>
        <taxon>Alveolata</taxon>
        <taxon>Dinophyceae</taxon>
        <taxon>Suessiales</taxon>
        <taxon>Symbiodiniaceae</taxon>
        <taxon>Durusdinium</taxon>
    </lineage>
</organism>
<sequence>MGQTSQEESWATTFAPNKVMSEEKNSKNTGSKGKESGIASGTTSVGAGERPAWCQLTAKLRWWSESQKQHLPVYVTKIDDKKKSVIVTFAADKKVWKEVPFSKLGRKGCPLQPPVASKGNGEAKDGEKSKERPAEDGTATPDWWRLEKSKILDKKEQSRREKALEEEMKQIEAKEVAKHQERKRKALLEAERRKVQEAFEKRKREAEQQKLREEEEWRQQLRERREREAKEEEEREREREAKREKKRQEKEKKKKIEEAEESKKRQAKEAEDRKKREGEEKDKAQREAEAAKAAAESARLQAEIMRQLPGHGLMVAAQAAQAWQQQALPLAMAQAAQAAQVAQVQAAAQAQAAGAFGCQGCGPDGVFSRGGCMSAIPWGAQAGAFNDQSAGSFGAGMPSVWPQ</sequence>
<evidence type="ECO:0000313" key="3">
    <source>
        <dbReference type="Proteomes" id="UP001642484"/>
    </source>
</evidence>
<feature type="compositionally biased region" description="Basic and acidic residues" evidence="1">
    <location>
        <begin position="199"/>
        <end position="290"/>
    </location>
</feature>